<keyword evidence="1" id="KW-0732">Signal</keyword>
<comment type="caution">
    <text evidence="2">The sequence shown here is derived from an EMBL/GenBank/DDBJ whole genome shotgun (WGS) entry which is preliminary data.</text>
</comment>
<name>A0ABT9SXB9_9GAMM</name>
<evidence type="ECO:0000256" key="1">
    <source>
        <dbReference type="SAM" id="SignalP"/>
    </source>
</evidence>
<feature type="signal peptide" evidence="1">
    <location>
        <begin position="1"/>
        <end position="23"/>
    </location>
</feature>
<keyword evidence="3" id="KW-1185">Reference proteome</keyword>
<accession>A0ABT9SXB9</accession>
<dbReference type="RefSeq" id="WP_306849182.1">
    <property type="nucleotide sequence ID" value="NZ_JAUSSK010000002.1"/>
</dbReference>
<sequence>MKRTLLSAIVPAIIALAPGTAWSVRGVDLETFDQARAGIIQPGDELKLEHFRIAAMNDGAAVIKPVEQPDDLAYGLALGGVERAGPASVDIQFDKPLRSVAFTVVLPPGAPALASTATLYIDERERQSLALQHGTTINRLRLIMSLPEEQVFNRLSLQLQRGAYIDGVEMHSPPITDGTLIDFDELPTGTLQGLIDQGHYIILANSSGLEITASSDGETSGQVLGSTEAAGNDALLMYRTVRNSLDLTVVPDPSGEPATIEFLEAPDFTTLHSIRIDPASGPQRLSFTAPRGSSLQGMRWTGGKLRIDEVMLRSR</sequence>
<evidence type="ECO:0000313" key="3">
    <source>
        <dbReference type="Proteomes" id="UP001237737"/>
    </source>
</evidence>
<feature type="chain" id="PRO_5045527648" evidence="1">
    <location>
        <begin position="24"/>
        <end position="315"/>
    </location>
</feature>
<gene>
    <name evidence="2" type="ORF">J2T07_001833</name>
</gene>
<proteinExistence type="predicted"/>
<evidence type="ECO:0000313" key="2">
    <source>
        <dbReference type="EMBL" id="MDQ0009656.1"/>
    </source>
</evidence>
<protein>
    <submittedName>
        <fullName evidence="2">Uncharacterized protein</fullName>
    </submittedName>
</protein>
<reference evidence="2 3" key="1">
    <citation type="submission" date="2023-07" db="EMBL/GenBank/DDBJ databases">
        <title>Sorghum-associated microbial communities from plants grown in Nebraska, USA.</title>
        <authorList>
            <person name="Schachtman D."/>
        </authorList>
    </citation>
    <scope>NUCLEOTIDE SEQUENCE [LARGE SCALE GENOMIC DNA]</scope>
    <source>
        <strain evidence="2 3">CC60</strain>
    </source>
</reference>
<dbReference type="Proteomes" id="UP001237737">
    <property type="component" value="Unassembled WGS sequence"/>
</dbReference>
<organism evidence="2 3">
    <name type="scientific">Luteibacter jiangsuensis</name>
    <dbReference type="NCBI Taxonomy" id="637577"/>
    <lineage>
        <taxon>Bacteria</taxon>
        <taxon>Pseudomonadati</taxon>
        <taxon>Pseudomonadota</taxon>
        <taxon>Gammaproteobacteria</taxon>
        <taxon>Lysobacterales</taxon>
        <taxon>Rhodanobacteraceae</taxon>
        <taxon>Luteibacter</taxon>
    </lineage>
</organism>
<dbReference type="EMBL" id="JAUSSK010000002">
    <property type="protein sequence ID" value="MDQ0009656.1"/>
    <property type="molecule type" value="Genomic_DNA"/>
</dbReference>